<dbReference type="AlphaFoldDB" id="A0AAV5W2F9"/>
<keyword evidence="1" id="KW-1133">Transmembrane helix</keyword>
<keyword evidence="1" id="KW-0812">Transmembrane</keyword>
<feature type="transmembrane region" description="Helical" evidence="1">
    <location>
        <begin position="167"/>
        <end position="191"/>
    </location>
</feature>
<feature type="non-terminal residue" evidence="2">
    <location>
        <position position="1"/>
    </location>
</feature>
<dbReference type="EMBL" id="BTSY01000004">
    <property type="protein sequence ID" value="GMT26104.1"/>
    <property type="molecule type" value="Genomic_DNA"/>
</dbReference>
<keyword evidence="3" id="KW-1185">Reference proteome</keyword>
<dbReference type="Proteomes" id="UP001432322">
    <property type="component" value="Unassembled WGS sequence"/>
</dbReference>
<accession>A0AAV5W2F9</accession>
<evidence type="ECO:0000313" key="2">
    <source>
        <dbReference type="EMBL" id="GMT26104.1"/>
    </source>
</evidence>
<proteinExistence type="predicted"/>
<feature type="non-terminal residue" evidence="2">
    <location>
        <position position="273"/>
    </location>
</feature>
<gene>
    <name evidence="2" type="ORF">PFISCL1PPCAC_17401</name>
</gene>
<name>A0AAV5W2F9_9BILA</name>
<evidence type="ECO:0000313" key="3">
    <source>
        <dbReference type="Proteomes" id="UP001432322"/>
    </source>
</evidence>
<comment type="caution">
    <text evidence="2">The sequence shown here is derived from an EMBL/GenBank/DDBJ whole genome shotgun (WGS) entry which is preliminary data.</text>
</comment>
<keyword evidence="1" id="KW-0472">Membrane</keyword>
<evidence type="ECO:0000256" key="1">
    <source>
        <dbReference type="SAM" id="Phobius"/>
    </source>
</evidence>
<organism evidence="2 3">
    <name type="scientific">Pristionchus fissidentatus</name>
    <dbReference type="NCBI Taxonomy" id="1538716"/>
    <lineage>
        <taxon>Eukaryota</taxon>
        <taxon>Metazoa</taxon>
        <taxon>Ecdysozoa</taxon>
        <taxon>Nematoda</taxon>
        <taxon>Chromadorea</taxon>
        <taxon>Rhabditida</taxon>
        <taxon>Rhabditina</taxon>
        <taxon>Diplogasteromorpha</taxon>
        <taxon>Diplogasteroidea</taxon>
        <taxon>Neodiplogasteridae</taxon>
        <taxon>Pristionchus</taxon>
    </lineage>
</organism>
<reference evidence="2" key="1">
    <citation type="submission" date="2023-10" db="EMBL/GenBank/DDBJ databases">
        <title>Genome assembly of Pristionchus species.</title>
        <authorList>
            <person name="Yoshida K."/>
            <person name="Sommer R.J."/>
        </authorList>
    </citation>
    <scope>NUCLEOTIDE SEQUENCE</scope>
    <source>
        <strain evidence="2">RS5133</strain>
    </source>
</reference>
<sequence length="273" mass="30372">CSAPYYTQEGMTCASMSCPNDRWYVEGRLKNKSSIECGRDPEDWSRYTWLWEGVEIGNASCTTDIECSINSTLNFECPDKIEFCALAKISIGRRDISCQEGFQLQYRLTPSSKPVLLSSLTCDLSTGLYMNTSQSTIPRNASVYCTLLANKTSPSAARTDSFVTGSVVTGVSGLVLLVTLVAGIVLIVLIVRLRRSTVDTAIEEEPEVKRRKRGNVNAMRNRHTKEMSTRSGRANKAEKDRTIKMKLVPPASYKYIECKVYSYIPTPPGTYPP</sequence>
<protein>
    <submittedName>
        <fullName evidence="2">Uncharacterized protein</fullName>
    </submittedName>
</protein>